<gene>
    <name evidence="1" type="ORF">BofuT4_uP041070.1</name>
</gene>
<name>G2Y1F6_BOTF4</name>
<dbReference type="EMBL" id="FQ790282">
    <property type="protein sequence ID" value="CCD46496.1"/>
    <property type="molecule type" value="Genomic_DNA"/>
</dbReference>
<accession>G2Y1F6</accession>
<protein>
    <submittedName>
        <fullName evidence="1">Uncharacterized protein</fullName>
    </submittedName>
</protein>
<dbReference type="Proteomes" id="UP000008177">
    <property type="component" value="Unplaced contigs"/>
</dbReference>
<dbReference type="HOGENOM" id="CLU_3260435_0_0_1"/>
<dbReference type="AlphaFoldDB" id="G2Y1F6"/>
<evidence type="ECO:0000313" key="1">
    <source>
        <dbReference type="EMBL" id="CCD46496.1"/>
    </source>
</evidence>
<sequence length="42" mass="4730">MSRKALWKRPWLRYHGQGCLGVTVHAYDVGSIGTHSKLSHPV</sequence>
<evidence type="ECO:0000313" key="2">
    <source>
        <dbReference type="Proteomes" id="UP000008177"/>
    </source>
</evidence>
<dbReference type="InParanoid" id="G2Y1F6"/>
<organism evidence="1 2">
    <name type="scientific">Botryotinia fuckeliana (strain T4)</name>
    <name type="common">Noble rot fungus</name>
    <name type="synonym">Botrytis cinerea</name>
    <dbReference type="NCBI Taxonomy" id="999810"/>
    <lineage>
        <taxon>Eukaryota</taxon>
        <taxon>Fungi</taxon>
        <taxon>Dikarya</taxon>
        <taxon>Ascomycota</taxon>
        <taxon>Pezizomycotina</taxon>
        <taxon>Leotiomycetes</taxon>
        <taxon>Helotiales</taxon>
        <taxon>Sclerotiniaceae</taxon>
        <taxon>Botrytis</taxon>
    </lineage>
</organism>
<proteinExistence type="predicted"/>
<reference evidence="2" key="1">
    <citation type="journal article" date="2011" name="PLoS Genet.">
        <title>Genomic analysis of the necrotrophic fungal pathogens Sclerotinia sclerotiorum and Botrytis cinerea.</title>
        <authorList>
            <person name="Amselem J."/>
            <person name="Cuomo C.A."/>
            <person name="van Kan J.A."/>
            <person name="Viaud M."/>
            <person name="Benito E.P."/>
            <person name="Couloux A."/>
            <person name="Coutinho P.M."/>
            <person name="de Vries R.P."/>
            <person name="Dyer P.S."/>
            <person name="Fillinger S."/>
            <person name="Fournier E."/>
            <person name="Gout L."/>
            <person name="Hahn M."/>
            <person name="Kohn L."/>
            <person name="Lapalu N."/>
            <person name="Plummer K.M."/>
            <person name="Pradier J.M."/>
            <person name="Quevillon E."/>
            <person name="Sharon A."/>
            <person name="Simon A."/>
            <person name="ten Have A."/>
            <person name="Tudzynski B."/>
            <person name="Tudzynski P."/>
            <person name="Wincker P."/>
            <person name="Andrew M."/>
            <person name="Anthouard V."/>
            <person name="Beever R.E."/>
            <person name="Beffa R."/>
            <person name="Benoit I."/>
            <person name="Bouzid O."/>
            <person name="Brault B."/>
            <person name="Chen Z."/>
            <person name="Choquer M."/>
            <person name="Collemare J."/>
            <person name="Cotton P."/>
            <person name="Danchin E.G."/>
            <person name="Da Silva C."/>
            <person name="Gautier A."/>
            <person name="Giraud C."/>
            <person name="Giraud T."/>
            <person name="Gonzalez C."/>
            <person name="Grossetete S."/>
            <person name="Guldener U."/>
            <person name="Henrissat B."/>
            <person name="Howlett B.J."/>
            <person name="Kodira C."/>
            <person name="Kretschmer M."/>
            <person name="Lappartient A."/>
            <person name="Leroch M."/>
            <person name="Levis C."/>
            <person name="Mauceli E."/>
            <person name="Neuveglise C."/>
            <person name="Oeser B."/>
            <person name="Pearson M."/>
            <person name="Poulain J."/>
            <person name="Poussereau N."/>
            <person name="Quesneville H."/>
            <person name="Rascle C."/>
            <person name="Schumacher J."/>
            <person name="Segurens B."/>
            <person name="Sexton A."/>
            <person name="Silva E."/>
            <person name="Sirven C."/>
            <person name="Soanes D.M."/>
            <person name="Talbot N.J."/>
            <person name="Templeton M."/>
            <person name="Yandava C."/>
            <person name="Yarden O."/>
            <person name="Zeng Q."/>
            <person name="Rollins J.A."/>
            <person name="Lebrun M.H."/>
            <person name="Dickman M."/>
        </authorList>
    </citation>
    <scope>NUCLEOTIDE SEQUENCE [LARGE SCALE GENOMIC DNA]</scope>
    <source>
        <strain evidence="2">T4</strain>
    </source>
</reference>